<evidence type="ECO:0000256" key="6">
    <source>
        <dbReference type="ARBA" id="ARBA00023304"/>
    </source>
</evidence>
<dbReference type="InterPro" id="IPR002034">
    <property type="entry name" value="AIPM/Hcit_synth_CS"/>
</dbReference>
<dbReference type="InterPro" id="IPR036230">
    <property type="entry name" value="LeuA_allosteric_dom_sf"/>
</dbReference>
<comment type="pathway">
    <text evidence="1">Amino-acid biosynthesis; L-leucine biosynthesis; L-leucine from 3-methyl-2-oxobutanoate: step 1/4.</text>
</comment>
<dbReference type="FunFam" id="1.10.238.260:FF:000001">
    <property type="entry name" value="2-isopropylmalate synthase"/>
    <property type="match status" value="1"/>
</dbReference>
<feature type="domain" description="Pyruvate carboxyltransferase" evidence="7">
    <location>
        <begin position="1"/>
        <end position="71"/>
    </location>
</feature>
<dbReference type="PANTHER" id="PTHR10277">
    <property type="entry name" value="HOMOCITRATE SYNTHASE-RELATED"/>
    <property type="match status" value="1"/>
</dbReference>
<keyword evidence="3" id="KW-0432">Leucine biosynthesis</keyword>
<keyword evidence="9" id="KW-1185">Reference proteome</keyword>
<dbReference type="Pfam" id="PF00682">
    <property type="entry name" value="HMGL-like"/>
    <property type="match status" value="1"/>
</dbReference>
<dbReference type="InterPro" id="IPR013709">
    <property type="entry name" value="2-isopropylmalate_synth_dimer"/>
</dbReference>
<dbReference type="InterPro" id="IPR050073">
    <property type="entry name" value="2-IPM_HCS-like"/>
</dbReference>
<dbReference type="PROSITE" id="PS50991">
    <property type="entry name" value="PYR_CT"/>
    <property type="match status" value="1"/>
</dbReference>
<evidence type="ECO:0000256" key="1">
    <source>
        <dbReference type="ARBA" id="ARBA00004689"/>
    </source>
</evidence>
<sequence>VTWSTHCHNDLGLATANSLAGIQNGARQVEVTINGIGERAGNTAMEEVIMAIHTHPNYYPVYHTINTTGIYLLSQLVSSLSGMAVQPNKAIVGRNAFLHESGIHQDGVLKNKLTYEIITPEVVGVTNISLVLGKHSGRNAFRERCRELGFSDLVEAEFQRVFDDFKSLCDKKKKVNDGDILALLSNQISSSTPASHFGLDSIQVVSGTHATATATVRLEDVRGGDVIVDAAIGKGGPIEAVFEAIQRIVKRRIRLLQYEVAAVGEGIDALGKVDVKITPEIEEVAANGDAHGKAARRERLRRSTFAANSAHTDIILASAKAYVTAINRMLAWEEEENANGGRSLVEERKVDV</sequence>
<dbReference type="AlphaFoldDB" id="A0A433Q9X0"/>
<dbReference type="Pfam" id="PF22617">
    <property type="entry name" value="HCS_D2"/>
    <property type="match status" value="1"/>
</dbReference>
<dbReference type="SUPFAM" id="SSF51569">
    <property type="entry name" value="Aldolase"/>
    <property type="match status" value="1"/>
</dbReference>
<dbReference type="Gene3D" id="3.20.20.70">
    <property type="entry name" value="Aldolase class I"/>
    <property type="match status" value="1"/>
</dbReference>
<reference evidence="8 9" key="1">
    <citation type="journal article" date="2018" name="New Phytol.">
        <title>Phylogenomics of Endogonaceae and evolution of mycorrhizas within Mucoromycota.</title>
        <authorList>
            <person name="Chang Y."/>
            <person name="Desiro A."/>
            <person name="Na H."/>
            <person name="Sandor L."/>
            <person name="Lipzen A."/>
            <person name="Clum A."/>
            <person name="Barry K."/>
            <person name="Grigoriev I.V."/>
            <person name="Martin F.M."/>
            <person name="Stajich J.E."/>
            <person name="Smith M.E."/>
            <person name="Bonito G."/>
            <person name="Spatafora J.W."/>
        </authorList>
    </citation>
    <scope>NUCLEOTIDE SEQUENCE [LARGE SCALE GENOMIC DNA]</scope>
    <source>
        <strain evidence="8 9">AD002</strain>
    </source>
</reference>
<evidence type="ECO:0000259" key="7">
    <source>
        <dbReference type="PROSITE" id="PS50991"/>
    </source>
</evidence>
<accession>A0A433Q9X0</accession>
<organism evidence="8 9">
    <name type="scientific">Jimgerdemannia flammicorona</name>
    <dbReference type="NCBI Taxonomy" id="994334"/>
    <lineage>
        <taxon>Eukaryota</taxon>
        <taxon>Fungi</taxon>
        <taxon>Fungi incertae sedis</taxon>
        <taxon>Mucoromycota</taxon>
        <taxon>Mucoromycotina</taxon>
        <taxon>Endogonomycetes</taxon>
        <taxon>Endogonales</taxon>
        <taxon>Endogonaceae</taxon>
        <taxon>Jimgerdemannia</taxon>
    </lineage>
</organism>
<dbReference type="InterPro" id="IPR013785">
    <property type="entry name" value="Aldolase_TIM"/>
</dbReference>
<dbReference type="PROSITE" id="PS00816">
    <property type="entry name" value="AIPM_HOMOCIT_SYNTH_2"/>
    <property type="match status" value="1"/>
</dbReference>
<evidence type="ECO:0000256" key="4">
    <source>
        <dbReference type="ARBA" id="ARBA00022605"/>
    </source>
</evidence>
<dbReference type="GO" id="GO:0009098">
    <property type="term" value="P:L-leucine biosynthetic process"/>
    <property type="evidence" value="ECO:0007669"/>
    <property type="project" value="UniProtKB-KW"/>
</dbReference>
<dbReference type="EMBL" id="RBNJ01010157">
    <property type="protein sequence ID" value="RUS26571.1"/>
    <property type="molecule type" value="Genomic_DNA"/>
</dbReference>
<name>A0A433Q9X0_9FUNG</name>
<keyword evidence="5" id="KW-0808">Transferase</keyword>
<gene>
    <name evidence="8" type="ORF">BC938DRAFT_470593</name>
</gene>
<dbReference type="SMART" id="SM00917">
    <property type="entry name" value="LeuA_dimer"/>
    <property type="match status" value="1"/>
</dbReference>
<dbReference type="InterPro" id="IPR000891">
    <property type="entry name" value="PYR_CT"/>
</dbReference>
<evidence type="ECO:0000256" key="2">
    <source>
        <dbReference type="ARBA" id="ARBA00012973"/>
    </source>
</evidence>
<dbReference type="Pfam" id="PF08502">
    <property type="entry name" value="LeuA_dimer"/>
    <property type="match status" value="1"/>
</dbReference>
<keyword evidence="4" id="KW-0028">Amino-acid biosynthesis</keyword>
<dbReference type="InterPro" id="IPR054691">
    <property type="entry name" value="LeuA/HCS_post-cat"/>
</dbReference>
<keyword evidence="6" id="KW-0100">Branched-chain amino acid biosynthesis</keyword>
<dbReference type="Gene3D" id="3.30.160.270">
    <property type="match status" value="1"/>
</dbReference>
<feature type="non-terminal residue" evidence="8">
    <location>
        <position position="1"/>
    </location>
</feature>
<dbReference type="EC" id="2.3.3.13" evidence="2"/>
<dbReference type="Proteomes" id="UP000274822">
    <property type="component" value="Unassembled WGS sequence"/>
</dbReference>
<proteinExistence type="predicted"/>
<evidence type="ECO:0000256" key="3">
    <source>
        <dbReference type="ARBA" id="ARBA00022430"/>
    </source>
</evidence>
<dbReference type="GO" id="GO:0003852">
    <property type="term" value="F:2-isopropylmalate synthase activity"/>
    <property type="evidence" value="ECO:0007669"/>
    <property type="project" value="UniProtKB-EC"/>
</dbReference>
<evidence type="ECO:0000313" key="8">
    <source>
        <dbReference type="EMBL" id="RUS26571.1"/>
    </source>
</evidence>
<protein>
    <recommendedName>
        <fullName evidence="2">2-isopropylmalate synthase</fullName>
        <ecNumber evidence="2">2.3.3.13</ecNumber>
    </recommendedName>
</protein>
<dbReference type="PANTHER" id="PTHR10277:SF9">
    <property type="entry name" value="2-ISOPROPYLMALATE SYNTHASE 1, CHLOROPLASTIC-RELATED"/>
    <property type="match status" value="1"/>
</dbReference>
<evidence type="ECO:0000256" key="5">
    <source>
        <dbReference type="ARBA" id="ARBA00022679"/>
    </source>
</evidence>
<dbReference type="Gene3D" id="1.10.238.260">
    <property type="match status" value="1"/>
</dbReference>
<evidence type="ECO:0000313" key="9">
    <source>
        <dbReference type="Proteomes" id="UP000274822"/>
    </source>
</evidence>
<dbReference type="SUPFAM" id="SSF110921">
    <property type="entry name" value="2-isopropylmalate synthase LeuA, allosteric (dimerisation) domain"/>
    <property type="match status" value="1"/>
</dbReference>
<comment type="caution">
    <text evidence="8">The sequence shown here is derived from an EMBL/GenBank/DDBJ whole genome shotgun (WGS) entry which is preliminary data.</text>
</comment>